<reference evidence="2 3" key="1">
    <citation type="submission" date="2020-08" db="EMBL/GenBank/DDBJ databases">
        <authorList>
            <person name="Liu C."/>
            <person name="Sun Q."/>
        </authorList>
    </citation>
    <scope>NUCLEOTIDE SEQUENCE [LARGE SCALE GENOMIC DNA]</scope>
    <source>
        <strain evidence="2 3">NSJ-61</strain>
    </source>
</reference>
<dbReference type="RefSeq" id="WP_117452688.1">
    <property type="nucleotide sequence ID" value="NZ_CP060636.1"/>
</dbReference>
<dbReference type="InterPro" id="IPR001387">
    <property type="entry name" value="Cro/C1-type_HTH"/>
</dbReference>
<organism evidence="2 3">
    <name type="scientific">[Eubacterium] hominis</name>
    <dbReference type="NCBI Taxonomy" id="2764325"/>
    <lineage>
        <taxon>Bacteria</taxon>
        <taxon>Bacillati</taxon>
        <taxon>Bacillota</taxon>
        <taxon>Erysipelotrichia</taxon>
        <taxon>Erysipelotrichales</taxon>
        <taxon>Erysipelotrichaceae</taxon>
        <taxon>Amedibacillus</taxon>
    </lineage>
</organism>
<dbReference type="Proteomes" id="UP000515856">
    <property type="component" value="Chromosome"/>
</dbReference>
<gene>
    <name evidence="2" type="ORF">H9Q80_06880</name>
</gene>
<sequence>MDYGKVTLNIEKILKEKSISKNRLCKDLDILRPNLNRYCRNQFQRIDAGLICKLCYYLNCSIDELITYESPRKENEDK</sequence>
<dbReference type="Gene3D" id="1.10.260.40">
    <property type="entry name" value="lambda repressor-like DNA-binding domains"/>
    <property type="match status" value="1"/>
</dbReference>
<feature type="domain" description="HTH cro/C1-type" evidence="1">
    <location>
        <begin position="10"/>
        <end position="65"/>
    </location>
</feature>
<accession>A0A7G9GS79</accession>
<dbReference type="Pfam" id="PF13443">
    <property type="entry name" value="HTH_26"/>
    <property type="match status" value="1"/>
</dbReference>
<dbReference type="GO" id="GO:0003677">
    <property type="term" value="F:DNA binding"/>
    <property type="evidence" value="ECO:0007669"/>
    <property type="project" value="InterPro"/>
</dbReference>
<dbReference type="EMBL" id="CP060636">
    <property type="protein sequence ID" value="QNM13661.1"/>
    <property type="molecule type" value="Genomic_DNA"/>
</dbReference>
<dbReference type="AlphaFoldDB" id="A0A7G9GS79"/>
<dbReference type="CDD" id="cd00093">
    <property type="entry name" value="HTH_XRE"/>
    <property type="match status" value="1"/>
</dbReference>
<name>A0A7G9GS79_9FIRM</name>
<evidence type="ECO:0000259" key="1">
    <source>
        <dbReference type="PROSITE" id="PS50943"/>
    </source>
</evidence>
<dbReference type="KEGG" id="ehn:H9Q80_06880"/>
<evidence type="ECO:0000313" key="3">
    <source>
        <dbReference type="Proteomes" id="UP000515856"/>
    </source>
</evidence>
<evidence type="ECO:0000313" key="2">
    <source>
        <dbReference type="EMBL" id="QNM13661.1"/>
    </source>
</evidence>
<dbReference type="SUPFAM" id="SSF47413">
    <property type="entry name" value="lambda repressor-like DNA-binding domains"/>
    <property type="match status" value="1"/>
</dbReference>
<protein>
    <submittedName>
        <fullName evidence="2">Helix-turn-helix transcriptional regulator</fullName>
    </submittedName>
</protein>
<dbReference type="InterPro" id="IPR010982">
    <property type="entry name" value="Lambda_DNA-bd_dom_sf"/>
</dbReference>
<proteinExistence type="predicted"/>
<keyword evidence="3" id="KW-1185">Reference proteome</keyword>
<dbReference type="PROSITE" id="PS50943">
    <property type="entry name" value="HTH_CROC1"/>
    <property type="match status" value="1"/>
</dbReference>